<dbReference type="EMBL" id="UINC01021210">
    <property type="protein sequence ID" value="SVA88270.1"/>
    <property type="molecule type" value="Genomic_DNA"/>
</dbReference>
<gene>
    <name evidence="1" type="ORF">METZ01_LOCUS141124</name>
</gene>
<protein>
    <submittedName>
        <fullName evidence="1">Uncharacterized protein</fullName>
    </submittedName>
</protein>
<accession>A0A381ZGB4</accession>
<organism evidence="1">
    <name type="scientific">marine metagenome</name>
    <dbReference type="NCBI Taxonomy" id="408172"/>
    <lineage>
        <taxon>unclassified sequences</taxon>
        <taxon>metagenomes</taxon>
        <taxon>ecological metagenomes</taxon>
    </lineage>
</organism>
<reference evidence="1" key="1">
    <citation type="submission" date="2018-05" db="EMBL/GenBank/DDBJ databases">
        <authorList>
            <person name="Lanie J.A."/>
            <person name="Ng W.-L."/>
            <person name="Kazmierczak K.M."/>
            <person name="Andrzejewski T.M."/>
            <person name="Davidsen T.M."/>
            <person name="Wayne K.J."/>
            <person name="Tettelin H."/>
            <person name="Glass J.I."/>
            <person name="Rusch D."/>
            <person name="Podicherti R."/>
            <person name="Tsui H.-C.T."/>
            <person name="Winkler M.E."/>
        </authorList>
    </citation>
    <scope>NUCLEOTIDE SEQUENCE</scope>
</reference>
<dbReference type="SUPFAM" id="SSF55874">
    <property type="entry name" value="ATPase domain of HSP90 chaperone/DNA topoisomerase II/histidine kinase"/>
    <property type="match status" value="1"/>
</dbReference>
<dbReference type="AlphaFoldDB" id="A0A381ZGB4"/>
<name>A0A381ZGB4_9ZZZZ</name>
<evidence type="ECO:0000313" key="1">
    <source>
        <dbReference type="EMBL" id="SVA88270.1"/>
    </source>
</evidence>
<sequence>MKTATDHKAIKSSGIEAKPVSFSMLATAEAFEVWSDGLYPNKIKAILRELGTNAIDGTVQKHREKHPNLDITKDVIAGLTPFTVHLPTRFEPWFSNRDYGVGLGYSVVPHQGDNPDVQNTMFTGTLAECKSYIKKLDPSQVKYKEIKVCDDVVTMYATYFYSNKCKSNDFTGCLGLGSKSPFAYTDNFCVTVWHGGFKRVYNAVIDNGFPSIVPVQEPVASDEPSGMEIKFATKDDDASTFVGEAEGLYEYFVLKPEITGNTEVTIEPVDYSIEGKNWGIRRDSDESGPRAIMGSIAYPIEKRHLRDLSESESRILSTDVDIYFNIGDLQITPSRESLSYKQTTIGNIKSMLHHVSQDMVISVNKSFSDCKTLWAARCLARKFFYGHYGTLSQLGRLVSIKDITWRGQKLGSAEIVLRHHSKGDVISGIECYHFCTQEKRGSWSGETTVKRHKNPASFAPDEDIVFVNMDLPVGSFSRCENAVRNDNDNYGAVICIRFDTKKAKKEFISLTGLDGSEFIEASSLPKAVRNPSTGTRYKNTAQVFEHKGSGRHGHRQHDYWESTEIDLEDGGVFVEVCRYSVNHYGVDGGEHPRELGALMVRMEHIGHPIKVIGVRSKLAKKFRESDDWVDVWTYAKNVFNNLLVKGDLETDISNALEFNSFSNRDKFDKVSKYVTTGGPRHSLFARFIDTLKILQKSSKKIKETSKYTELASSLGINLQSKCAHDLDDMEETLRSIYPMLKVAFGRTHYYYGRGDDTNYKDIGDYISLVDSVYKS</sequence>
<dbReference type="Gene3D" id="3.30.565.10">
    <property type="entry name" value="Histidine kinase-like ATPase, C-terminal domain"/>
    <property type="match status" value="1"/>
</dbReference>
<dbReference type="InterPro" id="IPR036890">
    <property type="entry name" value="HATPase_C_sf"/>
</dbReference>
<proteinExistence type="predicted"/>